<dbReference type="PANTHER" id="PTHR36566:SF1">
    <property type="entry name" value="PYRIDINIUM-3,5-BISTHIOCARBOXYLIC ACID MONONUCLEOTIDE NICKEL INSERTION PROTEIN"/>
    <property type="match status" value="1"/>
</dbReference>
<dbReference type="Gene3D" id="3.30.70.1380">
    <property type="entry name" value="Transcriptional regulatory protein pf0864 domain like"/>
    <property type="match status" value="1"/>
</dbReference>
<dbReference type="Gene3D" id="3.10.20.300">
    <property type="entry name" value="mk0293 like domain"/>
    <property type="match status" value="1"/>
</dbReference>
<dbReference type="AlphaFoldDB" id="A0A0D6ZCV3"/>
<protein>
    <recommendedName>
        <fullName evidence="4">DUF111 family protein</fullName>
    </recommendedName>
</protein>
<reference evidence="2 3" key="1">
    <citation type="submission" date="2015-01" db="EMBL/GenBank/DDBJ databases">
        <title>Draft genome sequences of the supercritical CO2 tolerant bacteria Bacillus subterraneus MITOT1 and Bacillus cereus MIT0214.</title>
        <authorList>
            <person name="Peet K.C."/>
            <person name="Thompson J.R."/>
        </authorList>
    </citation>
    <scope>NUCLEOTIDE SEQUENCE [LARGE SCALE GENOMIC DNA]</scope>
    <source>
        <strain evidence="2 3">MITOT1</strain>
    </source>
</reference>
<dbReference type="InterPro" id="IPR002822">
    <property type="entry name" value="Ni_insertion"/>
</dbReference>
<keyword evidence="1" id="KW-0533">Nickel</keyword>
<comment type="caution">
    <text evidence="2">The sequence shown here is derived from an EMBL/GenBank/DDBJ whole genome shotgun (WGS) entry which is preliminary data.</text>
</comment>
<proteinExistence type="predicted"/>
<evidence type="ECO:0000313" key="2">
    <source>
        <dbReference type="EMBL" id="KIY23120.1"/>
    </source>
</evidence>
<sequence length="154" mass="18163">MKHDLAHRFEHLDENMMKVEVNLDDISSEWLGYVMDLLFEVGVNDVFYIPIYMKKNRPGVMLQVLCDTKNLELVKSIIFAETTTLGIRYYPASVHRLERRFIKVDTHLGRVSVKQGFHKGMLVQQAPEYEDCRKLAEKHKIPLQLVFQEVWKEL</sequence>
<dbReference type="RefSeq" id="WP_044391576.1">
    <property type="nucleotide sequence ID" value="NZ_JXIQ01000025.1"/>
</dbReference>
<evidence type="ECO:0008006" key="4">
    <source>
        <dbReference type="Google" id="ProtNLM"/>
    </source>
</evidence>
<evidence type="ECO:0000256" key="1">
    <source>
        <dbReference type="ARBA" id="ARBA00022596"/>
    </source>
</evidence>
<organism evidence="2 3">
    <name type="scientific">Mesobacillus subterraneus</name>
    <dbReference type="NCBI Taxonomy" id="285983"/>
    <lineage>
        <taxon>Bacteria</taxon>
        <taxon>Bacillati</taxon>
        <taxon>Bacillota</taxon>
        <taxon>Bacilli</taxon>
        <taxon>Bacillales</taxon>
        <taxon>Bacillaceae</taxon>
        <taxon>Mesobacillus</taxon>
    </lineage>
</organism>
<dbReference type="Proteomes" id="UP000032512">
    <property type="component" value="Unassembled WGS sequence"/>
</dbReference>
<keyword evidence="3" id="KW-1185">Reference proteome</keyword>
<dbReference type="Pfam" id="PF01969">
    <property type="entry name" value="Ni_insertion"/>
    <property type="match status" value="1"/>
</dbReference>
<name>A0A0D6ZCV3_9BACI</name>
<dbReference type="PATRIC" id="fig|285983.3.peg.3391"/>
<evidence type="ECO:0000313" key="3">
    <source>
        <dbReference type="Proteomes" id="UP000032512"/>
    </source>
</evidence>
<gene>
    <name evidence="2" type="ORF">UB32_04515</name>
</gene>
<accession>A0A0D6ZCV3</accession>
<dbReference type="PANTHER" id="PTHR36566">
    <property type="entry name" value="NICKEL INSERTION PROTEIN-RELATED"/>
    <property type="match status" value="1"/>
</dbReference>
<dbReference type="EMBL" id="JXIQ01000025">
    <property type="protein sequence ID" value="KIY23120.1"/>
    <property type="molecule type" value="Genomic_DNA"/>
</dbReference>